<protein>
    <submittedName>
        <fullName evidence="11">Uncharacterized protein</fullName>
    </submittedName>
</protein>
<dbReference type="Gramene" id="TraesCS1B02G044100.1">
    <property type="protein sequence ID" value="TraesCS1B02G044100.1"/>
    <property type="gene ID" value="TraesCS1B02G044100"/>
</dbReference>
<evidence type="ECO:0000256" key="1">
    <source>
        <dbReference type="ARBA" id="ARBA00008894"/>
    </source>
</evidence>
<keyword evidence="12" id="KW-1185">Reference proteome</keyword>
<dbReference type="SUPFAM" id="SSF52540">
    <property type="entry name" value="P-loop containing nucleoside triphosphate hydrolases"/>
    <property type="match status" value="1"/>
</dbReference>
<dbReference type="AlphaFoldDB" id="A0A3B5YR84"/>
<evidence type="ECO:0000256" key="4">
    <source>
        <dbReference type="ARBA" id="ARBA00022741"/>
    </source>
</evidence>
<proteinExistence type="inferred from homology"/>
<reference evidence="11" key="2">
    <citation type="submission" date="2018-10" db="UniProtKB">
        <authorList>
            <consortium name="EnsemblPlants"/>
        </authorList>
    </citation>
    <scope>IDENTIFICATION</scope>
</reference>
<dbReference type="InterPro" id="IPR056789">
    <property type="entry name" value="LRR_R13L1-DRL21"/>
</dbReference>
<feature type="domain" description="Disease resistance N-terminal" evidence="8">
    <location>
        <begin position="72"/>
        <end position="139"/>
    </location>
</feature>
<dbReference type="Gramene" id="TraesSYM1B03G00199200.1">
    <property type="protein sequence ID" value="TraesSYM1B03G00199200.1"/>
    <property type="gene ID" value="TraesSYM1B03G00199200"/>
</dbReference>
<dbReference type="InterPro" id="IPR027417">
    <property type="entry name" value="P-loop_NTPase"/>
</dbReference>
<evidence type="ECO:0000259" key="9">
    <source>
        <dbReference type="Pfam" id="PF23559"/>
    </source>
</evidence>
<keyword evidence="3" id="KW-0677">Repeat</keyword>
<evidence type="ECO:0000313" key="12">
    <source>
        <dbReference type="Proteomes" id="UP000019116"/>
    </source>
</evidence>
<dbReference type="Proteomes" id="UP000019116">
    <property type="component" value="Chromosome 1B"/>
</dbReference>
<evidence type="ECO:0000256" key="5">
    <source>
        <dbReference type="ARBA" id="ARBA00022821"/>
    </source>
</evidence>
<organism evidence="11">
    <name type="scientific">Triticum aestivum</name>
    <name type="common">Wheat</name>
    <dbReference type="NCBI Taxonomy" id="4565"/>
    <lineage>
        <taxon>Eukaryota</taxon>
        <taxon>Viridiplantae</taxon>
        <taxon>Streptophyta</taxon>
        <taxon>Embryophyta</taxon>
        <taxon>Tracheophyta</taxon>
        <taxon>Spermatophyta</taxon>
        <taxon>Magnoliopsida</taxon>
        <taxon>Liliopsida</taxon>
        <taxon>Poales</taxon>
        <taxon>Poaceae</taxon>
        <taxon>BOP clade</taxon>
        <taxon>Pooideae</taxon>
        <taxon>Triticodae</taxon>
        <taxon>Triticeae</taxon>
        <taxon>Triticinae</taxon>
        <taxon>Triticum</taxon>
    </lineage>
</organism>
<dbReference type="InterPro" id="IPR042197">
    <property type="entry name" value="Apaf_helical"/>
</dbReference>
<dbReference type="Gramene" id="TraesMAC1B03G00195970.1">
    <property type="protein sequence ID" value="TraesMAC1B03G00195970.1"/>
    <property type="gene ID" value="TraesMAC1B03G00195970"/>
</dbReference>
<dbReference type="PRINTS" id="PR00364">
    <property type="entry name" value="DISEASERSIST"/>
</dbReference>
<evidence type="ECO:0000259" key="8">
    <source>
        <dbReference type="Pfam" id="PF18052"/>
    </source>
</evidence>
<keyword evidence="5" id="KW-0611">Plant defense</keyword>
<feature type="domain" description="R13L1/DRL21-like LRR repeat region" evidence="10">
    <location>
        <begin position="704"/>
        <end position="785"/>
    </location>
</feature>
<dbReference type="InterPro" id="IPR032675">
    <property type="entry name" value="LRR_dom_sf"/>
</dbReference>
<dbReference type="Gene3D" id="3.80.10.10">
    <property type="entry name" value="Ribonuclease Inhibitor"/>
    <property type="match status" value="2"/>
</dbReference>
<dbReference type="SUPFAM" id="SSF52058">
    <property type="entry name" value="L domain-like"/>
    <property type="match status" value="1"/>
</dbReference>
<dbReference type="GO" id="GO:0043531">
    <property type="term" value="F:ADP binding"/>
    <property type="evidence" value="ECO:0007669"/>
    <property type="project" value="InterPro"/>
</dbReference>
<dbReference type="Gramene" id="TraesCS1B03G0093100.1">
    <property type="protein sequence ID" value="TraesCS1B03G0093100.1.CDS"/>
    <property type="gene ID" value="TraesCS1B03G0093100"/>
</dbReference>
<evidence type="ECO:0000256" key="3">
    <source>
        <dbReference type="ARBA" id="ARBA00022737"/>
    </source>
</evidence>
<dbReference type="Gene3D" id="1.10.10.10">
    <property type="entry name" value="Winged helix-like DNA-binding domain superfamily/Winged helix DNA-binding domain"/>
    <property type="match status" value="1"/>
</dbReference>
<dbReference type="Gramene" id="TraesLDM1B03G00194660.1">
    <property type="protein sequence ID" value="TraesLDM1B03G00194660.1"/>
    <property type="gene ID" value="TraesLDM1B03G00194660"/>
</dbReference>
<dbReference type="InterPro" id="IPR002182">
    <property type="entry name" value="NB-ARC"/>
</dbReference>
<dbReference type="OMA" id="VYICAQN"/>
<dbReference type="SMR" id="A0A3B5YR84"/>
<evidence type="ECO:0000259" key="10">
    <source>
        <dbReference type="Pfam" id="PF25019"/>
    </source>
</evidence>
<keyword evidence="2" id="KW-0433">Leucine-rich repeat</keyword>
<feature type="domain" description="NB-ARC" evidence="7">
    <location>
        <begin position="237"/>
        <end position="396"/>
    </location>
</feature>
<dbReference type="Gene3D" id="3.40.50.300">
    <property type="entry name" value="P-loop containing nucleotide triphosphate hydrolases"/>
    <property type="match status" value="1"/>
</dbReference>
<feature type="domain" description="Disease resistance protein winged helix" evidence="9">
    <location>
        <begin position="484"/>
        <end position="543"/>
    </location>
</feature>
<evidence type="ECO:0000256" key="6">
    <source>
        <dbReference type="ARBA" id="ARBA00022840"/>
    </source>
</evidence>
<dbReference type="InterPro" id="IPR058922">
    <property type="entry name" value="WHD_DRP"/>
</dbReference>
<dbReference type="Gramene" id="TraesNOR1B03G00197000.1">
    <property type="protein sequence ID" value="TraesNOR1B03G00197000.1"/>
    <property type="gene ID" value="TraesNOR1B03G00197000"/>
</dbReference>
<dbReference type="PaxDb" id="4565-Traes_1BS_A55A5F413.1"/>
<dbReference type="GO" id="GO:0005524">
    <property type="term" value="F:ATP binding"/>
    <property type="evidence" value="ECO:0007669"/>
    <property type="project" value="UniProtKB-KW"/>
</dbReference>
<name>A0A3B5YR84_WHEAT</name>
<sequence length="1086" mass="122536">MASNQPINKSSVIAMAWGLFNDGAGVLSNFNTYKEFFSWTASVITAIHYRQSTSESPDNDKTVAQPHDKEKIDRLEVDLWKLKTTMPKMLDLIDRVEFLSHKEQVVDLLPNIKGAVFDAEDLLDEFDYDVLKLKVECSKNLKPGHYNDTFLEFFDRSSDYKRQVNIIQEKLDHVHKQAMDMGLHQAPRKFDKSVRPETTTYFNCVEKMVGREKEMKELLGKLGVRGLKRGRTESKARMTELHVLSIVGMGGVGKTTMAQQICKNTNVKKHFGPIIWTCVSDDFDTKGLTKAIIEGLGGDASSNNLNVLMGKLEGRVKSKKFLLVLDDMWDDILKDDAAGWKSLCACLENGAEGSRILVTTRFPEVAELVGPMNNFELNGLEPKVFWDFFKSCAFGSTSSCNNQESLELEHIGKDIVPKLKGSPLAAKTIGRLLRMELSTTHWKNIKESELWKLKQTDTDILPALRLSYMYLPQKLKRCFSICAMFPKDHKFGKDFLADIWIAQGYVEGPQESSMCFDALANRSFFQKPSPQSLKYAIHDLMHDTAQLVSKDECFIIKHASDLDKVPSNVRHLSIFTNGNVQCSELKSICDKKNLRSLVCDESYSKAKDFEPVINCWFRELPKIRVLSFKLSGVRQLPESMGNSKHLRYLSLLGSVTFSTFPLSVCRLHHLKNIDSSSCVIEKFPPGFSDVLSLEKINSKCFSYSKDHSGKLCLKWSHPLHSPEGVKIMENQMEMLPHWNLQHLHVKNYGGESCPSWLQPNLLPRLRSLEFMNCVSLKSIPFFLQLVGSLGNTSQSDNINRIEELVIKECGQISWQGLVVLPTSLRKLDLRSPGYSMDHFVSCFLDLTSLTYLRMHDCDSLTAIPLYVWRSNLPSLEELDISFCNNITSIVSEASSSSSTTNGGIKGFSSLAKICILCCPKLLSLHEFFKPDCLPAVKTIEVSSCEELMSLSVDRLDGLQQLTIRGSDKFNMERAMILPSSLKKLSLSDCQGIESINLANGQLANSPVLEELSILRCSDLKSIGGAAAVDKIKKVSIKECHELKEIQQPLFHWNGGSGTQIFSRRTTRSWQYIFSRRPMKEDEGHTI</sequence>
<dbReference type="Gramene" id="TraesJAG1B03G00194160.1">
    <property type="protein sequence ID" value="TraesJAG1B03G00194160.1"/>
    <property type="gene ID" value="TraesJAG1B03G00194160"/>
</dbReference>
<evidence type="ECO:0000256" key="2">
    <source>
        <dbReference type="ARBA" id="ARBA00022614"/>
    </source>
</evidence>
<evidence type="ECO:0000313" key="11">
    <source>
        <dbReference type="EnsemblPlants" id="TraesCS1B02G044100.1"/>
    </source>
</evidence>
<dbReference type="Gramene" id="TraesJUL1B03G00193250.1">
    <property type="protein sequence ID" value="TraesJUL1B03G00193250.1"/>
    <property type="gene ID" value="TraesJUL1B03G00193250"/>
</dbReference>
<dbReference type="GO" id="GO:0006952">
    <property type="term" value="P:defense response"/>
    <property type="evidence" value="ECO:0007669"/>
    <property type="project" value="UniProtKB-KW"/>
</dbReference>
<keyword evidence="6" id="KW-0067">ATP-binding</keyword>
<dbReference type="Pfam" id="PF18052">
    <property type="entry name" value="Rx_N"/>
    <property type="match status" value="1"/>
</dbReference>
<comment type="similarity">
    <text evidence="1">Belongs to the disease resistance NB-LRR family.</text>
</comment>
<dbReference type="InterPro" id="IPR036388">
    <property type="entry name" value="WH-like_DNA-bd_sf"/>
</dbReference>
<reference evidence="11" key="1">
    <citation type="submission" date="2018-08" db="EMBL/GenBank/DDBJ databases">
        <authorList>
            <person name="Rossello M."/>
        </authorList>
    </citation>
    <scope>NUCLEOTIDE SEQUENCE [LARGE SCALE GENOMIC DNA]</scope>
    <source>
        <strain evidence="11">cv. Chinese Spring</strain>
    </source>
</reference>
<accession>A0A3B5YR84</accession>
<keyword evidence="4" id="KW-0547">Nucleotide-binding</keyword>
<dbReference type="Pfam" id="PF23559">
    <property type="entry name" value="WHD_DRP"/>
    <property type="match status" value="1"/>
</dbReference>
<dbReference type="GO" id="GO:0051707">
    <property type="term" value="P:response to other organism"/>
    <property type="evidence" value="ECO:0007669"/>
    <property type="project" value="UniProtKB-ARBA"/>
</dbReference>
<dbReference type="Pfam" id="PF00931">
    <property type="entry name" value="NB-ARC"/>
    <property type="match status" value="1"/>
</dbReference>
<dbReference type="Pfam" id="PF25019">
    <property type="entry name" value="LRR_R13L1-DRL21"/>
    <property type="match status" value="1"/>
</dbReference>
<dbReference type="Gene3D" id="1.10.8.430">
    <property type="entry name" value="Helical domain of apoptotic protease-activating factors"/>
    <property type="match status" value="1"/>
</dbReference>
<dbReference type="EnsemblPlants" id="TraesCS1B02G044100.1">
    <property type="protein sequence ID" value="TraesCS1B02G044100.1"/>
    <property type="gene ID" value="TraesCS1B02G044100"/>
</dbReference>
<dbReference type="STRING" id="4565.A0A3B5YR84"/>
<dbReference type="InterPro" id="IPR041118">
    <property type="entry name" value="Rx_N"/>
</dbReference>
<dbReference type="PANTHER" id="PTHR36766">
    <property type="entry name" value="PLANT BROAD-SPECTRUM MILDEW RESISTANCE PROTEIN RPW8"/>
    <property type="match status" value="1"/>
</dbReference>
<dbReference type="PANTHER" id="PTHR36766:SF45">
    <property type="entry name" value="NB-ARC DOMAIN-CONTAINING PROTEIN"/>
    <property type="match status" value="1"/>
</dbReference>
<evidence type="ECO:0000259" key="7">
    <source>
        <dbReference type="Pfam" id="PF00931"/>
    </source>
</evidence>
<dbReference type="OrthoDB" id="647107at2759"/>